<keyword evidence="1" id="KW-0472">Membrane</keyword>
<dbReference type="Proteomes" id="UP001497392">
    <property type="component" value="Unassembled WGS sequence"/>
</dbReference>
<evidence type="ECO:0000256" key="1">
    <source>
        <dbReference type="SAM" id="Phobius"/>
    </source>
</evidence>
<keyword evidence="1" id="KW-1133">Transmembrane helix</keyword>
<proteinExistence type="predicted"/>
<evidence type="ECO:0000313" key="3">
    <source>
        <dbReference type="Proteomes" id="UP001497392"/>
    </source>
</evidence>
<keyword evidence="1" id="KW-0812">Transmembrane</keyword>
<sequence length="114" mass="12158">MGPHPQGSPPRNDRPSIFDLVSHGFAAWAGYQHGKTKATIIDAFNTNTTTAVNGMNSFADKHGKWVADGMRDAAETFGQSLKDSAHIHGIWVGGLYATGTILAACIPLLKRAPK</sequence>
<dbReference type="EMBL" id="CAXHTA020000003">
    <property type="protein sequence ID" value="CAL5220285.1"/>
    <property type="molecule type" value="Genomic_DNA"/>
</dbReference>
<name>A0ABP1FJZ9_9CHLO</name>
<keyword evidence="3" id="KW-1185">Reference proteome</keyword>
<organism evidence="2 3">
    <name type="scientific">Coccomyxa viridis</name>
    <dbReference type="NCBI Taxonomy" id="1274662"/>
    <lineage>
        <taxon>Eukaryota</taxon>
        <taxon>Viridiplantae</taxon>
        <taxon>Chlorophyta</taxon>
        <taxon>core chlorophytes</taxon>
        <taxon>Trebouxiophyceae</taxon>
        <taxon>Trebouxiophyceae incertae sedis</taxon>
        <taxon>Coccomyxaceae</taxon>
        <taxon>Coccomyxa</taxon>
    </lineage>
</organism>
<protein>
    <submittedName>
        <fullName evidence="2">G2270 protein</fullName>
    </submittedName>
</protein>
<feature type="transmembrane region" description="Helical" evidence="1">
    <location>
        <begin position="90"/>
        <end position="109"/>
    </location>
</feature>
<reference evidence="2 3" key="1">
    <citation type="submission" date="2024-06" db="EMBL/GenBank/DDBJ databases">
        <authorList>
            <person name="Kraege A."/>
            <person name="Thomma B."/>
        </authorList>
    </citation>
    <scope>NUCLEOTIDE SEQUENCE [LARGE SCALE GENOMIC DNA]</scope>
</reference>
<accession>A0ABP1FJZ9</accession>
<gene>
    <name evidence="2" type="primary">g2270</name>
    <name evidence="2" type="ORF">VP750_LOCUS1944</name>
</gene>
<comment type="caution">
    <text evidence="2">The sequence shown here is derived from an EMBL/GenBank/DDBJ whole genome shotgun (WGS) entry which is preliminary data.</text>
</comment>
<evidence type="ECO:0000313" key="2">
    <source>
        <dbReference type="EMBL" id="CAL5220285.1"/>
    </source>
</evidence>